<dbReference type="SUPFAM" id="SSF50965">
    <property type="entry name" value="Galactose oxidase, central domain"/>
    <property type="match status" value="1"/>
</dbReference>
<feature type="region of interest" description="Disordered" evidence="4">
    <location>
        <begin position="498"/>
        <end position="557"/>
    </location>
</feature>
<keyword evidence="2" id="KW-0677">Repeat</keyword>
<dbReference type="EMBL" id="CYKH01002126">
    <property type="protein sequence ID" value="CUG93166.1"/>
    <property type="molecule type" value="Genomic_DNA"/>
</dbReference>
<gene>
    <name evidence="5" type="ORF">BSAL_41165</name>
</gene>
<dbReference type="PANTHER" id="PTHR46093">
    <property type="entry name" value="ACYL-COA-BINDING DOMAIN-CONTAINING PROTEIN 5"/>
    <property type="match status" value="1"/>
</dbReference>
<keyword evidence="1" id="KW-0880">Kelch repeat</keyword>
<protein>
    <submittedName>
        <fullName evidence="5">Uncharacterized protein</fullName>
    </submittedName>
</protein>
<dbReference type="InterPro" id="IPR015915">
    <property type="entry name" value="Kelch-typ_b-propeller"/>
</dbReference>
<feature type="compositionally biased region" description="Polar residues" evidence="4">
    <location>
        <begin position="501"/>
        <end position="514"/>
    </location>
</feature>
<dbReference type="Gene3D" id="2.120.10.80">
    <property type="entry name" value="Kelch-type beta propeller"/>
    <property type="match status" value="2"/>
</dbReference>
<keyword evidence="6" id="KW-1185">Reference proteome</keyword>
<evidence type="ECO:0000313" key="6">
    <source>
        <dbReference type="Proteomes" id="UP000051952"/>
    </source>
</evidence>
<accession>A0A0S4JQX6</accession>
<evidence type="ECO:0000256" key="1">
    <source>
        <dbReference type="ARBA" id="ARBA00022441"/>
    </source>
</evidence>
<organism evidence="5 6">
    <name type="scientific">Bodo saltans</name>
    <name type="common">Flagellated protozoan</name>
    <dbReference type="NCBI Taxonomy" id="75058"/>
    <lineage>
        <taxon>Eukaryota</taxon>
        <taxon>Discoba</taxon>
        <taxon>Euglenozoa</taxon>
        <taxon>Kinetoplastea</taxon>
        <taxon>Metakinetoplastina</taxon>
        <taxon>Eubodonida</taxon>
        <taxon>Bodonidae</taxon>
        <taxon>Bodo</taxon>
    </lineage>
</organism>
<dbReference type="Pfam" id="PF01344">
    <property type="entry name" value="Kelch_1"/>
    <property type="match status" value="1"/>
</dbReference>
<dbReference type="InterPro" id="IPR006652">
    <property type="entry name" value="Kelch_1"/>
</dbReference>
<dbReference type="VEuPathDB" id="TriTrypDB:BSAL_41165"/>
<keyword evidence="3" id="KW-0175">Coiled coil</keyword>
<sequence>MASSSSSREQQLEVRLVQQEAELKRLQEELDRARLDSAGGGGGGGGGVDTYTAGIPHAPLGAATRPLSARYASGAARKTRYLFSEFPATLLAPPANGPQLYPCEGLSAVAHEGRVVLFGGTNGSTITHDTISYNLATGRWRRMLPTSPGGQMPPPRYGHSAVVYHNQMYVYGGFGPGGITTGNGGASASNNPGATAGTTVAHRTGLLNSLYSLDLYSGDWTCISPFVDSQLPSKNHTAVLYGSRMYVFGGCLPEGRTNAVRCYDLEKRLWLPSEVLNAQAIHCNQLAGKTSPAAAARSAPLASGASGVNVMAQTDVPAPRSGHSACVSIRTHSTAHMVIFGGRLSKFAFSSDVFQYDLNQQTWMRLYCGGDLPEGRCDHTAVMYRDHMVIYGGYAVHEDGTKKYFNDVYALDLVTCTWSKVSLTGPSAPLGSCGHASVMFETTDNVVCMATFGGWGIVPEPVSLADEDADRMLRQHEGDICYRTINDVWVFQIAKAPTPHAASSQQPGGSSRPTSARREGSQRAVSPRQPSVRPSTARSTRTGVTGRSASQSGGRPAFVTHASRATTAKIFGDAPMTERLLRMVQHGSPKRSTDELQSILSRLTDNRVHEKMLDGLRSKHIKEVEPNPLTADEQQEITDRLYYQQIMVQEERSKVLRSKYLPVVEREHASEDHIQDMVLRLHAPIERPELEPRSPAATVPKQKAEELLKKLYAEDQKNRRELAVGLEKKYLWGPAAPKRSTVDIEASVKRLAEPISSTRQR</sequence>
<dbReference type="Proteomes" id="UP000051952">
    <property type="component" value="Unassembled WGS sequence"/>
</dbReference>
<evidence type="ECO:0000256" key="4">
    <source>
        <dbReference type="SAM" id="MobiDB-lite"/>
    </source>
</evidence>
<proteinExistence type="predicted"/>
<dbReference type="Pfam" id="PF24681">
    <property type="entry name" value="Kelch_KLHDC2_KLHL20_DRC7"/>
    <property type="match status" value="2"/>
</dbReference>
<dbReference type="AlphaFoldDB" id="A0A0S4JQX6"/>
<name>A0A0S4JQX6_BODSA</name>
<dbReference type="InterPro" id="IPR011043">
    <property type="entry name" value="Gal_Oxase/kelch_b-propeller"/>
</dbReference>
<dbReference type="PANTHER" id="PTHR46093:SF18">
    <property type="entry name" value="FIBRONECTIN TYPE-III DOMAIN-CONTAINING PROTEIN"/>
    <property type="match status" value="1"/>
</dbReference>
<evidence type="ECO:0000256" key="2">
    <source>
        <dbReference type="ARBA" id="ARBA00022737"/>
    </source>
</evidence>
<evidence type="ECO:0000256" key="3">
    <source>
        <dbReference type="SAM" id="Coils"/>
    </source>
</evidence>
<feature type="coiled-coil region" evidence="3">
    <location>
        <begin position="9"/>
        <end position="36"/>
    </location>
</feature>
<evidence type="ECO:0000313" key="5">
    <source>
        <dbReference type="EMBL" id="CUG93166.1"/>
    </source>
</evidence>
<dbReference type="OrthoDB" id="432528at2759"/>
<dbReference type="SMART" id="SM00612">
    <property type="entry name" value="Kelch"/>
    <property type="match status" value="3"/>
</dbReference>
<feature type="compositionally biased region" description="Polar residues" evidence="4">
    <location>
        <begin position="528"/>
        <end position="553"/>
    </location>
</feature>
<reference evidence="6" key="1">
    <citation type="submission" date="2015-09" db="EMBL/GenBank/DDBJ databases">
        <authorList>
            <consortium name="Pathogen Informatics"/>
        </authorList>
    </citation>
    <scope>NUCLEOTIDE SEQUENCE [LARGE SCALE GENOMIC DNA]</scope>
    <source>
        <strain evidence="6">Lake Konstanz</strain>
    </source>
</reference>